<organism evidence="1 2">
    <name type="scientific">Silvimonas iriomotensis</name>
    <dbReference type="NCBI Taxonomy" id="449662"/>
    <lineage>
        <taxon>Bacteria</taxon>
        <taxon>Pseudomonadati</taxon>
        <taxon>Pseudomonadota</taxon>
        <taxon>Betaproteobacteria</taxon>
        <taxon>Neisseriales</taxon>
        <taxon>Chitinibacteraceae</taxon>
        <taxon>Silvimonas</taxon>
    </lineage>
</organism>
<gene>
    <name evidence="1" type="ORF">GCM10010970_24940</name>
</gene>
<comment type="caution">
    <text evidence="1">The sequence shown here is derived from an EMBL/GenBank/DDBJ whole genome shotgun (WGS) entry which is preliminary data.</text>
</comment>
<sequence length="208" mass="22385">MSPPPVVAGVDVGGERKGCHLVILRGTDILLSTRSTDAATLTRHCVEHGARLVGVDAPCRWATQGVGRVAEKQLNARKLFVFSSPTREIALAHPTNFYGWMFNGERVFDALAAHYPLWSGETPARGVCFETFPHAITAALLQSEAVSARRKRSQRRAVLVAAGIDPSGLRSIDDVDAALCALCAQYLGRGQVQRYGEVPDGLIAVPQP</sequence>
<protein>
    <recommendedName>
        <fullName evidence="3">DUF429 domain-containing protein</fullName>
    </recommendedName>
</protein>
<dbReference type="Proteomes" id="UP000637267">
    <property type="component" value="Unassembled WGS sequence"/>
</dbReference>
<dbReference type="Pfam" id="PF04250">
    <property type="entry name" value="DUF429"/>
    <property type="match status" value="1"/>
</dbReference>
<accession>A0ABQ2PB26</accession>
<reference evidence="2" key="1">
    <citation type="journal article" date="2019" name="Int. J. Syst. Evol. Microbiol.">
        <title>The Global Catalogue of Microorganisms (GCM) 10K type strain sequencing project: providing services to taxonomists for standard genome sequencing and annotation.</title>
        <authorList>
            <consortium name="The Broad Institute Genomics Platform"/>
            <consortium name="The Broad Institute Genome Sequencing Center for Infectious Disease"/>
            <person name="Wu L."/>
            <person name="Ma J."/>
        </authorList>
    </citation>
    <scope>NUCLEOTIDE SEQUENCE [LARGE SCALE GENOMIC DNA]</scope>
    <source>
        <strain evidence="2">CGMCC 1.8859</strain>
    </source>
</reference>
<dbReference type="RefSeq" id="WP_188704692.1">
    <property type="nucleotide sequence ID" value="NZ_BMLX01000003.1"/>
</dbReference>
<name>A0ABQ2PB26_9NEIS</name>
<keyword evidence="2" id="KW-1185">Reference proteome</keyword>
<dbReference type="EMBL" id="BMLX01000003">
    <property type="protein sequence ID" value="GGP22379.1"/>
    <property type="molecule type" value="Genomic_DNA"/>
</dbReference>
<evidence type="ECO:0000313" key="1">
    <source>
        <dbReference type="EMBL" id="GGP22379.1"/>
    </source>
</evidence>
<dbReference type="InterPro" id="IPR007362">
    <property type="entry name" value="DUF429"/>
</dbReference>
<evidence type="ECO:0000313" key="2">
    <source>
        <dbReference type="Proteomes" id="UP000637267"/>
    </source>
</evidence>
<evidence type="ECO:0008006" key="3">
    <source>
        <dbReference type="Google" id="ProtNLM"/>
    </source>
</evidence>
<proteinExistence type="predicted"/>